<evidence type="ECO:0000256" key="2">
    <source>
        <dbReference type="PROSITE-ProRule" id="PRU00169"/>
    </source>
</evidence>
<dbReference type="PROSITE" id="PS50110">
    <property type="entry name" value="RESPONSE_REGULATORY"/>
    <property type="match status" value="1"/>
</dbReference>
<gene>
    <name evidence="4" type="ORF">AB6A68_06500</name>
</gene>
<organism evidence="4 5">
    <name type="scientific">Ferrimicrobium acidiphilum</name>
    <dbReference type="NCBI Taxonomy" id="121039"/>
    <lineage>
        <taxon>Bacteria</taxon>
        <taxon>Bacillati</taxon>
        <taxon>Actinomycetota</taxon>
        <taxon>Acidimicrobiia</taxon>
        <taxon>Acidimicrobiales</taxon>
        <taxon>Acidimicrobiaceae</taxon>
        <taxon>Ferrimicrobium</taxon>
    </lineage>
</organism>
<comment type="caution">
    <text evidence="4">The sequence shown here is derived from an EMBL/GenBank/DDBJ whole genome shotgun (WGS) entry which is preliminary data.</text>
</comment>
<reference evidence="4 5" key="1">
    <citation type="submission" date="2024-07" db="EMBL/GenBank/DDBJ databases">
        <title>Draft Genome Sequence of Ferrimicrobium acidiphilum Strain YE2023, Isolated from a Pulp of Bioleach Reactor.</title>
        <authorList>
            <person name="Elkina Y.A."/>
            <person name="Bulaeva A.G."/>
            <person name="Beletsky A.V."/>
            <person name="Mardanov A.V."/>
        </authorList>
    </citation>
    <scope>NUCLEOTIDE SEQUENCE [LARGE SCALE GENOMIC DNA]</scope>
    <source>
        <strain evidence="4 5">YE2023</strain>
    </source>
</reference>
<proteinExistence type="predicted"/>
<sequence length="150" mass="16294">MATILLVTDSPELEEELASTLDADEHTLYALREGREVRAVAQEIQPDVVILDSQIGSMGGIAVCIDLRLEADAGRLEPTRIILLLDRRADVFTARRSGADGYLVKPLNLLMLSDAVETVLDGNLFLDNSYRPLDGSRAVEEASTLVADGK</sequence>
<evidence type="ECO:0000256" key="1">
    <source>
        <dbReference type="ARBA" id="ARBA00022553"/>
    </source>
</evidence>
<evidence type="ECO:0000313" key="4">
    <source>
        <dbReference type="EMBL" id="MEX6429488.1"/>
    </source>
</evidence>
<feature type="domain" description="Response regulatory" evidence="3">
    <location>
        <begin position="3"/>
        <end position="120"/>
    </location>
</feature>
<accession>A0ABV3Y1P3</accession>
<dbReference type="Proteomes" id="UP001560267">
    <property type="component" value="Unassembled WGS sequence"/>
</dbReference>
<evidence type="ECO:0000259" key="3">
    <source>
        <dbReference type="PROSITE" id="PS50110"/>
    </source>
</evidence>
<dbReference type="EMBL" id="JBFSHR010000018">
    <property type="protein sequence ID" value="MEX6429488.1"/>
    <property type="molecule type" value="Genomic_DNA"/>
</dbReference>
<dbReference type="InterPro" id="IPR001789">
    <property type="entry name" value="Sig_transdc_resp-reg_receiver"/>
</dbReference>
<dbReference type="PANTHER" id="PTHR44591:SF3">
    <property type="entry name" value="RESPONSE REGULATORY DOMAIN-CONTAINING PROTEIN"/>
    <property type="match status" value="1"/>
</dbReference>
<keyword evidence="1 2" id="KW-0597">Phosphoprotein</keyword>
<dbReference type="Gene3D" id="3.40.50.2300">
    <property type="match status" value="1"/>
</dbReference>
<dbReference type="InterPro" id="IPR011006">
    <property type="entry name" value="CheY-like_superfamily"/>
</dbReference>
<evidence type="ECO:0000313" key="5">
    <source>
        <dbReference type="Proteomes" id="UP001560267"/>
    </source>
</evidence>
<dbReference type="SMART" id="SM00448">
    <property type="entry name" value="REC"/>
    <property type="match status" value="1"/>
</dbReference>
<dbReference type="SUPFAM" id="SSF52172">
    <property type="entry name" value="CheY-like"/>
    <property type="match status" value="1"/>
</dbReference>
<name>A0ABV3Y1P3_9ACTN</name>
<dbReference type="InterPro" id="IPR050595">
    <property type="entry name" value="Bact_response_regulator"/>
</dbReference>
<feature type="modified residue" description="4-aspartylphosphate" evidence="2">
    <location>
        <position position="52"/>
    </location>
</feature>
<dbReference type="PANTHER" id="PTHR44591">
    <property type="entry name" value="STRESS RESPONSE REGULATOR PROTEIN 1"/>
    <property type="match status" value="1"/>
</dbReference>
<keyword evidence="5" id="KW-1185">Reference proteome</keyword>
<dbReference type="Pfam" id="PF00072">
    <property type="entry name" value="Response_reg"/>
    <property type="match status" value="1"/>
</dbReference>
<dbReference type="RefSeq" id="WP_298405360.1">
    <property type="nucleotide sequence ID" value="NZ_JBFSHR010000018.1"/>
</dbReference>
<protein>
    <submittedName>
        <fullName evidence="4">Response regulator</fullName>
    </submittedName>
</protein>